<reference evidence="1 3" key="1">
    <citation type="submission" date="2015-04" db="EMBL/GenBank/DDBJ databases">
        <title>Draft Genome Sequences of Eight Spore-Forming Food Isolates of Bacillus cereus Genome sequencing.</title>
        <authorList>
            <person name="Krawcyk A.O."/>
            <person name="de Jong A."/>
            <person name="Eijlander R.T."/>
            <person name="Berendsen E.M."/>
            <person name="Holsappel S."/>
            <person name="Wells-Bennik M."/>
            <person name="Kuipers O.P."/>
        </authorList>
    </citation>
    <scope>NUCLEOTIDE SEQUENCE [LARGE SCALE GENOMIC DNA]</scope>
    <source>
        <strain evidence="1 3">B4077</strain>
    </source>
</reference>
<name>A0A0G8F2X6_BACCE</name>
<dbReference type="RefSeq" id="WP_000268336.1">
    <property type="nucleotide sequence ID" value="NZ_LCYI01000019.1"/>
</dbReference>
<sequence>MAVIDVDQIDAIGVEGKNLKLLIIDYLDWEYEDMHLDVLQEKINNYLVYIEDKQYFKDYGDNFEKKIIDINFQHSVSENGMKFLNVVSSQLNDTDIFINIHLPGE</sequence>
<evidence type="ECO:0000313" key="3">
    <source>
        <dbReference type="Proteomes" id="UP000035214"/>
    </source>
</evidence>
<evidence type="ECO:0000313" key="2">
    <source>
        <dbReference type="EMBL" id="KZD64315.1"/>
    </source>
</evidence>
<gene>
    <name evidence="1" type="ORF">B4077_4010</name>
    <name evidence="2" type="ORF">B4088_3084</name>
</gene>
<comment type="caution">
    <text evidence="1">The sequence shown here is derived from an EMBL/GenBank/DDBJ whole genome shotgun (WGS) entry which is preliminary data.</text>
</comment>
<accession>A0A0G8F2X6</accession>
<dbReference type="PATRIC" id="fig|1396.428.peg.3308"/>
<dbReference type="Proteomes" id="UP000076482">
    <property type="component" value="Unassembled WGS sequence"/>
</dbReference>
<organism evidence="1 3">
    <name type="scientific">Bacillus cereus</name>
    <dbReference type="NCBI Taxonomy" id="1396"/>
    <lineage>
        <taxon>Bacteria</taxon>
        <taxon>Bacillati</taxon>
        <taxon>Bacillota</taxon>
        <taxon>Bacilli</taxon>
        <taxon>Bacillales</taxon>
        <taxon>Bacillaceae</taxon>
        <taxon>Bacillus</taxon>
        <taxon>Bacillus cereus group</taxon>
    </lineage>
</organism>
<evidence type="ECO:0000313" key="4">
    <source>
        <dbReference type="Proteomes" id="UP000076482"/>
    </source>
</evidence>
<proteinExistence type="predicted"/>
<dbReference type="EMBL" id="LCYI01000019">
    <property type="protein sequence ID" value="KLA30790.1"/>
    <property type="molecule type" value="Genomic_DNA"/>
</dbReference>
<dbReference type="InterPro" id="IPR046702">
    <property type="entry name" value="DUF6572"/>
</dbReference>
<dbReference type="EMBL" id="LJKE01000051">
    <property type="protein sequence ID" value="KZD64315.1"/>
    <property type="molecule type" value="Genomic_DNA"/>
</dbReference>
<protein>
    <submittedName>
        <fullName evidence="1">Uncharacterized protein</fullName>
    </submittedName>
</protein>
<dbReference type="AlphaFoldDB" id="A0A0G8F2X6"/>
<dbReference type="Proteomes" id="UP000035214">
    <property type="component" value="Unassembled WGS sequence"/>
</dbReference>
<evidence type="ECO:0000313" key="1">
    <source>
        <dbReference type="EMBL" id="KLA30790.1"/>
    </source>
</evidence>
<reference evidence="2 4" key="2">
    <citation type="submission" date="2015-09" db="EMBL/GenBank/DDBJ databases">
        <title>Bacillus cereus food isolates.</title>
        <authorList>
            <person name="Boekhorst J."/>
        </authorList>
    </citation>
    <scope>NUCLEOTIDE SEQUENCE [LARGE SCALE GENOMIC DNA]</scope>
    <source>
        <strain evidence="2 4">B4088</strain>
    </source>
</reference>
<dbReference type="Pfam" id="PF20212">
    <property type="entry name" value="DUF6572"/>
    <property type="match status" value="1"/>
</dbReference>